<protein>
    <submittedName>
        <fullName evidence="2">Uncharacterized protein</fullName>
    </submittedName>
</protein>
<dbReference type="GeneID" id="303559934"/>
<feature type="transmembrane region" description="Helical" evidence="1">
    <location>
        <begin position="131"/>
        <end position="150"/>
    </location>
</feature>
<accession>A0A9N7JK16</accession>
<name>A0A9N7JK16_CLOSE</name>
<dbReference type="AlphaFoldDB" id="A0A9N7JK16"/>
<reference evidence="3" key="2">
    <citation type="submission" date="2022-06" db="EMBL/GenBank/DDBJ databases">
        <authorList>
            <person name="Holder M.E."/>
            <person name="Ajami N.J."/>
            <person name="Petrosino J.F."/>
        </authorList>
    </citation>
    <scope>NUCLEOTIDE SEQUENCE</scope>
    <source>
        <strain evidence="3">RMA 8861</strain>
    </source>
</reference>
<dbReference type="Proteomes" id="UP000280586">
    <property type="component" value="Chromosome"/>
</dbReference>
<evidence type="ECO:0000313" key="3">
    <source>
        <dbReference type="EMBL" id="USS00335.1"/>
    </source>
</evidence>
<organism evidence="2 4">
    <name type="scientific">Clostridium septicum</name>
    <dbReference type="NCBI Taxonomy" id="1504"/>
    <lineage>
        <taxon>Bacteria</taxon>
        <taxon>Bacillati</taxon>
        <taxon>Bacillota</taxon>
        <taxon>Clostridia</taxon>
        <taxon>Eubacteriales</taxon>
        <taxon>Clostridiaceae</taxon>
        <taxon>Clostridium</taxon>
    </lineage>
</organism>
<proteinExistence type="predicted"/>
<keyword evidence="1" id="KW-0812">Transmembrane</keyword>
<keyword evidence="1" id="KW-1133">Transmembrane helix</keyword>
<feature type="transmembrane region" description="Helical" evidence="1">
    <location>
        <begin position="63"/>
        <end position="83"/>
    </location>
</feature>
<feature type="transmembrane region" description="Helical" evidence="1">
    <location>
        <begin position="103"/>
        <end position="124"/>
    </location>
</feature>
<gene>
    <name evidence="2" type="ORF">CP523_04440</name>
    <name evidence="3" type="ORF">NH397_12685</name>
</gene>
<evidence type="ECO:0000256" key="1">
    <source>
        <dbReference type="SAM" id="Phobius"/>
    </source>
</evidence>
<evidence type="ECO:0000313" key="5">
    <source>
        <dbReference type="Proteomes" id="UP001055437"/>
    </source>
</evidence>
<dbReference type="EMBL" id="CP023671">
    <property type="protein sequence ID" value="AYE33775.1"/>
    <property type="molecule type" value="Genomic_DNA"/>
</dbReference>
<keyword evidence="1" id="KW-0472">Membrane</keyword>
<keyword evidence="5" id="KW-1185">Reference proteome</keyword>
<reference evidence="2 4" key="1">
    <citation type="submission" date="2017-09" db="EMBL/GenBank/DDBJ databases">
        <authorList>
            <person name="Thomas P."/>
            <person name="Seyboldt C."/>
        </authorList>
    </citation>
    <scope>NUCLEOTIDE SEQUENCE [LARGE SCALE GENOMIC DNA]</scope>
    <source>
        <strain evidence="2 4">DSM 7534</strain>
    </source>
</reference>
<dbReference type="RefSeq" id="WP_066676428.1">
    <property type="nucleotide sequence ID" value="NZ_CABMIZ010000016.1"/>
</dbReference>
<evidence type="ECO:0000313" key="4">
    <source>
        <dbReference type="Proteomes" id="UP000280586"/>
    </source>
</evidence>
<evidence type="ECO:0000313" key="2">
    <source>
        <dbReference type="EMBL" id="AYE33775.1"/>
    </source>
</evidence>
<dbReference type="EMBL" id="CP099799">
    <property type="protein sequence ID" value="USS00335.1"/>
    <property type="molecule type" value="Genomic_DNA"/>
</dbReference>
<feature type="transmembrane region" description="Helical" evidence="1">
    <location>
        <begin position="15"/>
        <end position="42"/>
    </location>
</feature>
<sequence>MELVKRDKKNITTRMALLLGFIPMVNNINIVVVSAILAIILIKTNIINNGVKKRFNIGEVFIYNLKCMILYYLVAFTITLFTYSEVLNIFQIRNNNGLLDYAFMLLDPKIILISISITLSSYICSLKHSKSGILSIILAIINTALLIYIIKF</sequence>
<dbReference type="KEGG" id="csep:CP523_04440"/>
<dbReference type="Proteomes" id="UP001055437">
    <property type="component" value="Chromosome"/>
</dbReference>